<reference evidence="1" key="1">
    <citation type="journal article" date="2019" name="PLoS Negl. Trop. Dis.">
        <title>Revisiting the worldwide diversity of Leptospira species in the environment.</title>
        <authorList>
            <person name="Vincent A.T."/>
            <person name="Schiettekatte O."/>
            <person name="Bourhy P."/>
            <person name="Veyrier F.J."/>
            <person name="Picardeau M."/>
        </authorList>
    </citation>
    <scope>NUCLEOTIDE SEQUENCE [LARGE SCALE GENOMIC DNA]</scope>
    <source>
        <strain evidence="1">201702476</strain>
    </source>
</reference>
<comment type="caution">
    <text evidence="1">The sequence shown here is derived from an EMBL/GenBank/DDBJ whole genome shotgun (WGS) entry which is preliminary data.</text>
</comment>
<evidence type="ECO:0000313" key="2">
    <source>
        <dbReference type="Proteomes" id="UP000297693"/>
    </source>
</evidence>
<name>A0A4R9K791_9LEPT</name>
<evidence type="ECO:0000313" key="1">
    <source>
        <dbReference type="EMBL" id="TGL62179.1"/>
    </source>
</evidence>
<dbReference type="EMBL" id="RQGD01000010">
    <property type="protein sequence ID" value="TGL62179.1"/>
    <property type="molecule type" value="Genomic_DNA"/>
</dbReference>
<protein>
    <submittedName>
        <fullName evidence="1">Uncharacterized protein</fullName>
    </submittedName>
</protein>
<dbReference type="RefSeq" id="WP_135621854.1">
    <property type="nucleotide sequence ID" value="NZ_RQGD01000010.1"/>
</dbReference>
<dbReference type="AlphaFoldDB" id="A0A4R9K791"/>
<gene>
    <name evidence="1" type="ORF">EHQ58_02955</name>
</gene>
<dbReference type="Proteomes" id="UP000297693">
    <property type="component" value="Unassembled WGS sequence"/>
</dbReference>
<sequence>MKLIHTITSLFLIGFLIHCESSKPNQSEIALGKRKIIREAQNLKSKSYLPLTVVWDVEEEIHVGRETVVILSITSGDTSEDLVLNLSLPQELALTRGARDVSLGNFVAGETKQVTIALIARTSGNFNLGANLSRLEQGQRMGFAKIMNLSTAEQPTRYAKPERTVTSENGDSYYILPEGQTEVIPGK</sequence>
<keyword evidence="2" id="KW-1185">Reference proteome</keyword>
<proteinExistence type="predicted"/>
<organism evidence="1 2">
    <name type="scientific">Leptospira ognonensis</name>
    <dbReference type="NCBI Taxonomy" id="2484945"/>
    <lineage>
        <taxon>Bacteria</taxon>
        <taxon>Pseudomonadati</taxon>
        <taxon>Spirochaetota</taxon>
        <taxon>Spirochaetia</taxon>
        <taxon>Leptospirales</taxon>
        <taxon>Leptospiraceae</taxon>
        <taxon>Leptospira</taxon>
    </lineage>
</organism>
<accession>A0A4R9K791</accession>